<comment type="caution">
    <text evidence="1">The sequence shown here is derived from an EMBL/GenBank/DDBJ whole genome shotgun (WGS) entry which is preliminary data.</text>
</comment>
<organism evidence="1 2">
    <name type="scientific">Orbilia oligospora</name>
    <name type="common">Nematode-trapping fungus</name>
    <name type="synonym">Arthrobotrys oligospora</name>
    <dbReference type="NCBI Taxonomy" id="2813651"/>
    <lineage>
        <taxon>Eukaryota</taxon>
        <taxon>Fungi</taxon>
        <taxon>Dikarya</taxon>
        <taxon>Ascomycota</taxon>
        <taxon>Pezizomycotina</taxon>
        <taxon>Orbiliomycetes</taxon>
        <taxon>Orbiliales</taxon>
        <taxon>Orbiliaceae</taxon>
        <taxon>Orbilia</taxon>
    </lineage>
</organism>
<evidence type="ECO:0000313" key="2">
    <source>
        <dbReference type="Proteomes" id="UP000614610"/>
    </source>
</evidence>
<proteinExistence type="predicted"/>
<dbReference type="EMBL" id="WIWT01000026">
    <property type="protein sequence ID" value="KAF3213188.1"/>
    <property type="molecule type" value="Genomic_DNA"/>
</dbReference>
<gene>
    <name evidence="1" type="ORF">TWF679_005414</name>
</gene>
<reference evidence="1" key="1">
    <citation type="submission" date="2019-06" db="EMBL/GenBank/DDBJ databases">
        <authorList>
            <person name="Palmer J.M."/>
        </authorList>
    </citation>
    <scope>NUCLEOTIDE SEQUENCE</scope>
    <source>
        <strain evidence="1">TWF679</strain>
    </source>
</reference>
<dbReference type="AlphaFoldDB" id="A0A8H8VC16"/>
<dbReference type="Proteomes" id="UP000614610">
    <property type="component" value="Unassembled WGS sequence"/>
</dbReference>
<sequence>MKIELPATTAIGYRRTAGAYMGTLAIHPAFIRPPPCHMIYHITPDSELAIRLDDLELYLQYQILFIVSPNGIFIPITPLITNNPDTANHQIAAPMRMAEHPGLYHIFTLPTPISATFQYPRTER</sequence>
<evidence type="ECO:0000313" key="1">
    <source>
        <dbReference type="EMBL" id="KAF3213188.1"/>
    </source>
</evidence>
<accession>A0A8H8VC16</accession>
<protein>
    <submittedName>
        <fullName evidence="1">Uncharacterized protein</fullName>
    </submittedName>
</protein>
<name>A0A8H8VC16_ORBOL</name>